<organism evidence="14 15">
    <name type="scientific">Chrysodeixis includens</name>
    <name type="common">Soybean looper</name>
    <name type="synonym">Pseudoplusia includens</name>
    <dbReference type="NCBI Taxonomy" id="689277"/>
    <lineage>
        <taxon>Eukaryota</taxon>
        <taxon>Metazoa</taxon>
        <taxon>Ecdysozoa</taxon>
        <taxon>Arthropoda</taxon>
        <taxon>Hexapoda</taxon>
        <taxon>Insecta</taxon>
        <taxon>Pterygota</taxon>
        <taxon>Neoptera</taxon>
        <taxon>Endopterygota</taxon>
        <taxon>Lepidoptera</taxon>
        <taxon>Glossata</taxon>
        <taxon>Ditrysia</taxon>
        <taxon>Noctuoidea</taxon>
        <taxon>Noctuidae</taxon>
        <taxon>Plusiinae</taxon>
        <taxon>Chrysodeixis</taxon>
    </lineage>
</organism>
<name>A0A9P0FUG8_CHRIL</name>
<dbReference type="GO" id="GO:0140571">
    <property type="term" value="F:transmembrane ascorbate ferrireductase activity"/>
    <property type="evidence" value="ECO:0007669"/>
    <property type="project" value="UniProtKB-EC"/>
</dbReference>
<dbReference type="GO" id="GO:0016020">
    <property type="term" value="C:membrane"/>
    <property type="evidence" value="ECO:0007669"/>
    <property type="project" value="UniProtKB-SubCell"/>
</dbReference>
<evidence type="ECO:0000256" key="2">
    <source>
        <dbReference type="ARBA" id="ARBA00004141"/>
    </source>
</evidence>
<evidence type="ECO:0000313" key="15">
    <source>
        <dbReference type="Proteomes" id="UP001154114"/>
    </source>
</evidence>
<evidence type="ECO:0000256" key="3">
    <source>
        <dbReference type="ARBA" id="ARBA00022448"/>
    </source>
</evidence>
<evidence type="ECO:0000256" key="8">
    <source>
        <dbReference type="ARBA" id="ARBA00022989"/>
    </source>
</evidence>
<dbReference type="GO" id="GO:0140575">
    <property type="term" value="F:transmembrane monodehydroascorbate reductase activity"/>
    <property type="evidence" value="ECO:0007669"/>
    <property type="project" value="InterPro"/>
</dbReference>
<accession>A0A9P0FUG8</accession>
<dbReference type="Pfam" id="PF03188">
    <property type="entry name" value="Cytochrom_B561"/>
    <property type="match status" value="1"/>
</dbReference>
<evidence type="ECO:0000256" key="9">
    <source>
        <dbReference type="ARBA" id="ARBA00023004"/>
    </source>
</evidence>
<feature type="transmembrane region" description="Helical" evidence="12">
    <location>
        <begin position="183"/>
        <end position="204"/>
    </location>
</feature>
<evidence type="ECO:0000256" key="11">
    <source>
        <dbReference type="ARBA" id="ARBA00024225"/>
    </source>
</evidence>
<evidence type="ECO:0000256" key="4">
    <source>
        <dbReference type="ARBA" id="ARBA00022617"/>
    </source>
</evidence>
<feature type="transmembrane region" description="Helical" evidence="12">
    <location>
        <begin position="80"/>
        <end position="99"/>
    </location>
</feature>
<feature type="transmembrane region" description="Helical" evidence="12">
    <location>
        <begin position="219"/>
        <end position="241"/>
    </location>
</feature>
<dbReference type="PANTHER" id="PTHR15422:SF43">
    <property type="entry name" value="ASCORBATE FERRIREDUCTASE (TRANSMEMBRANE)"/>
    <property type="match status" value="1"/>
</dbReference>
<keyword evidence="9" id="KW-0408">Iron</keyword>
<dbReference type="EMBL" id="LR824021">
    <property type="protein sequence ID" value="CAH0590271.1"/>
    <property type="molecule type" value="Genomic_DNA"/>
</dbReference>
<dbReference type="PANTHER" id="PTHR15422">
    <property type="entry name" value="OS05G0565100 PROTEIN"/>
    <property type="match status" value="1"/>
</dbReference>
<dbReference type="SMART" id="SM00665">
    <property type="entry name" value="B561"/>
    <property type="match status" value="1"/>
</dbReference>
<protein>
    <recommendedName>
        <fullName evidence="11">ascorbate ferrireductase (transmembrane)</fullName>
        <ecNumber evidence="11">7.2.1.3</ecNumber>
    </recommendedName>
</protein>
<keyword evidence="3" id="KW-0813">Transport</keyword>
<evidence type="ECO:0000256" key="7">
    <source>
        <dbReference type="ARBA" id="ARBA00022982"/>
    </source>
</evidence>
<gene>
    <name evidence="14" type="ORF">CINC_LOCUS4836</name>
</gene>
<dbReference type="Gene3D" id="1.20.120.1770">
    <property type="match status" value="1"/>
</dbReference>
<evidence type="ECO:0000259" key="13">
    <source>
        <dbReference type="PROSITE" id="PS50939"/>
    </source>
</evidence>
<dbReference type="InterPro" id="IPR045150">
    <property type="entry name" value="CYB561D1/2"/>
</dbReference>
<dbReference type="PROSITE" id="PS50939">
    <property type="entry name" value="CYTOCHROME_B561"/>
    <property type="match status" value="1"/>
</dbReference>
<dbReference type="EC" id="7.2.1.3" evidence="11"/>
<reference evidence="14" key="1">
    <citation type="submission" date="2021-12" db="EMBL/GenBank/DDBJ databases">
        <authorList>
            <person name="King R."/>
        </authorList>
    </citation>
    <scope>NUCLEOTIDE SEQUENCE</scope>
</reference>
<comment type="subcellular location">
    <subcellularLocation>
        <location evidence="2">Membrane</location>
        <topology evidence="2">Multi-pass membrane protein</topology>
    </subcellularLocation>
</comment>
<feature type="transmembrane region" description="Helical" evidence="12">
    <location>
        <begin position="50"/>
        <end position="74"/>
    </location>
</feature>
<keyword evidence="5 12" id="KW-0812">Transmembrane</keyword>
<sequence>MAFQKQTHTYPTMVHVVENGGQVNQNPPIATAPIEIPNNQNQMFLVTMNIINSLTHMFLGSVVISALIYANFASGKFTQHIYLCVFGYVILMAQAILTFNPHNGWSSNLQYPVKRKIHSLMQIAGSLLAICGCSIQISNVWLHWRSTHAIFGMIAFFLTLISLLGGVYHLIYPTHMKGSLKKMHAVAGCLTITAAFLALAFGFHHMRRMIVFGDTNTNLFIATTILALAGTLAMACSRVLFRGRV</sequence>
<feature type="domain" description="Cytochrome b561" evidence="13">
    <location>
        <begin position="43"/>
        <end position="245"/>
    </location>
</feature>
<keyword evidence="7" id="KW-0249">Electron transport</keyword>
<keyword evidence="10 12" id="KW-0472">Membrane</keyword>
<keyword evidence="15" id="KW-1185">Reference proteome</keyword>
<evidence type="ECO:0000256" key="12">
    <source>
        <dbReference type="SAM" id="Phobius"/>
    </source>
</evidence>
<evidence type="ECO:0000256" key="1">
    <source>
        <dbReference type="ARBA" id="ARBA00001970"/>
    </source>
</evidence>
<dbReference type="Proteomes" id="UP001154114">
    <property type="component" value="Chromosome 18"/>
</dbReference>
<dbReference type="OrthoDB" id="432881at2759"/>
<keyword evidence="4" id="KW-0349">Heme</keyword>
<dbReference type="InterPro" id="IPR006593">
    <property type="entry name" value="Cyt_b561/ferric_Rdtase_TM"/>
</dbReference>
<keyword evidence="8 12" id="KW-1133">Transmembrane helix</keyword>
<dbReference type="AlphaFoldDB" id="A0A9P0FUG8"/>
<feature type="transmembrane region" description="Helical" evidence="12">
    <location>
        <begin position="120"/>
        <end position="144"/>
    </location>
</feature>
<evidence type="ECO:0000313" key="14">
    <source>
        <dbReference type="EMBL" id="CAH0590271.1"/>
    </source>
</evidence>
<feature type="transmembrane region" description="Helical" evidence="12">
    <location>
        <begin position="150"/>
        <end position="171"/>
    </location>
</feature>
<dbReference type="GO" id="GO:0046872">
    <property type="term" value="F:metal ion binding"/>
    <property type="evidence" value="ECO:0007669"/>
    <property type="project" value="UniProtKB-KW"/>
</dbReference>
<keyword evidence="6" id="KW-0479">Metal-binding</keyword>
<evidence type="ECO:0000256" key="5">
    <source>
        <dbReference type="ARBA" id="ARBA00022692"/>
    </source>
</evidence>
<proteinExistence type="predicted"/>
<comment type="cofactor">
    <cofactor evidence="1">
        <name>heme b</name>
        <dbReference type="ChEBI" id="CHEBI:60344"/>
    </cofactor>
</comment>
<evidence type="ECO:0000256" key="10">
    <source>
        <dbReference type="ARBA" id="ARBA00023136"/>
    </source>
</evidence>
<evidence type="ECO:0000256" key="6">
    <source>
        <dbReference type="ARBA" id="ARBA00022723"/>
    </source>
</evidence>